<name>A0A834I710_RHYFE</name>
<dbReference type="AlphaFoldDB" id="A0A834I710"/>
<comment type="caution">
    <text evidence="1">The sequence shown here is derived from an EMBL/GenBank/DDBJ whole genome shotgun (WGS) entry which is preliminary data.</text>
</comment>
<gene>
    <name evidence="1" type="ORF">GWI33_013452</name>
</gene>
<evidence type="ECO:0000313" key="1">
    <source>
        <dbReference type="EMBL" id="KAF7273861.1"/>
    </source>
</evidence>
<evidence type="ECO:0000313" key="2">
    <source>
        <dbReference type="Proteomes" id="UP000625711"/>
    </source>
</evidence>
<reference evidence="1" key="1">
    <citation type="submission" date="2020-08" db="EMBL/GenBank/DDBJ databases">
        <title>Genome sequencing and assembly of the red palm weevil Rhynchophorus ferrugineus.</title>
        <authorList>
            <person name="Dias G.B."/>
            <person name="Bergman C.M."/>
            <person name="Manee M."/>
        </authorList>
    </citation>
    <scope>NUCLEOTIDE SEQUENCE</scope>
    <source>
        <strain evidence="1">AA-2017</strain>
        <tissue evidence="1">Whole larva</tissue>
    </source>
</reference>
<keyword evidence="2" id="KW-1185">Reference proteome</keyword>
<organism evidence="1 2">
    <name type="scientific">Rhynchophorus ferrugineus</name>
    <name type="common">Red palm weevil</name>
    <name type="synonym">Curculio ferrugineus</name>
    <dbReference type="NCBI Taxonomy" id="354439"/>
    <lineage>
        <taxon>Eukaryota</taxon>
        <taxon>Metazoa</taxon>
        <taxon>Ecdysozoa</taxon>
        <taxon>Arthropoda</taxon>
        <taxon>Hexapoda</taxon>
        <taxon>Insecta</taxon>
        <taxon>Pterygota</taxon>
        <taxon>Neoptera</taxon>
        <taxon>Endopterygota</taxon>
        <taxon>Coleoptera</taxon>
        <taxon>Polyphaga</taxon>
        <taxon>Cucujiformia</taxon>
        <taxon>Curculionidae</taxon>
        <taxon>Dryophthorinae</taxon>
        <taxon>Rhynchophorus</taxon>
    </lineage>
</organism>
<sequence>MMLFMIQLRLKCFRECVAANLNIIMNTLTKICLNMKNIHLKRPRNQEHLERIWKEIRETHSIDTADEVIKHHHRIERYGVKTVEFIENESRFIYRCQFCCKENDTLEKIGEGNLKYCPLTAYGM</sequence>
<dbReference type="EMBL" id="JAACXV010013266">
    <property type="protein sequence ID" value="KAF7273861.1"/>
    <property type="molecule type" value="Genomic_DNA"/>
</dbReference>
<proteinExistence type="predicted"/>
<accession>A0A834I710</accession>
<dbReference type="Proteomes" id="UP000625711">
    <property type="component" value="Unassembled WGS sequence"/>
</dbReference>
<protein>
    <submittedName>
        <fullName evidence="1">Uncharacterized protein</fullName>
    </submittedName>
</protein>